<dbReference type="EMBL" id="JBHUCM010000004">
    <property type="protein sequence ID" value="MFD1535875.1"/>
    <property type="molecule type" value="Genomic_DNA"/>
</dbReference>
<evidence type="ECO:0000259" key="5">
    <source>
        <dbReference type="PROSITE" id="PS50977"/>
    </source>
</evidence>
<evidence type="ECO:0000256" key="1">
    <source>
        <dbReference type="ARBA" id="ARBA00023015"/>
    </source>
</evidence>
<gene>
    <name evidence="6" type="ORF">ACFSJ0_02450</name>
</gene>
<feature type="domain" description="HTH tetR-type" evidence="5">
    <location>
        <begin position="16"/>
        <end position="77"/>
    </location>
</feature>
<dbReference type="Proteomes" id="UP001597097">
    <property type="component" value="Unassembled WGS sequence"/>
</dbReference>
<feature type="DNA-binding region" description="H-T-H motif" evidence="4">
    <location>
        <begin position="40"/>
        <end position="59"/>
    </location>
</feature>
<evidence type="ECO:0000313" key="6">
    <source>
        <dbReference type="EMBL" id="MFD1535875.1"/>
    </source>
</evidence>
<dbReference type="InterPro" id="IPR025996">
    <property type="entry name" value="MT1864/Rv1816-like_C"/>
</dbReference>
<evidence type="ECO:0000313" key="7">
    <source>
        <dbReference type="Proteomes" id="UP001597097"/>
    </source>
</evidence>
<keyword evidence="2 4" id="KW-0238">DNA-binding</keyword>
<keyword evidence="1" id="KW-0805">Transcription regulation</keyword>
<protein>
    <submittedName>
        <fullName evidence="6">TetR/AcrR family transcriptional regulator</fullName>
    </submittedName>
</protein>
<dbReference type="InterPro" id="IPR001647">
    <property type="entry name" value="HTH_TetR"/>
</dbReference>
<dbReference type="Pfam" id="PF00440">
    <property type="entry name" value="TetR_N"/>
    <property type="match status" value="1"/>
</dbReference>
<evidence type="ECO:0000256" key="3">
    <source>
        <dbReference type="ARBA" id="ARBA00023163"/>
    </source>
</evidence>
<dbReference type="Pfam" id="PF13305">
    <property type="entry name" value="TetR_C_33"/>
    <property type="match status" value="1"/>
</dbReference>
<evidence type="ECO:0000256" key="2">
    <source>
        <dbReference type="ARBA" id="ARBA00023125"/>
    </source>
</evidence>
<dbReference type="PANTHER" id="PTHR30055:SF234">
    <property type="entry name" value="HTH-TYPE TRANSCRIPTIONAL REGULATOR BETI"/>
    <property type="match status" value="1"/>
</dbReference>
<dbReference type="RefSeq" id="WP_219532769.1">
    <property type="nucleotide sequence ID" value="NZ_JAHKRM010000015.1"/>
</dbReference>
<proteinExistence type="predicted"/>
<name>A0ABW4G0K2_9ACTN</name>
<dbReference type="PANTHER" id="PTHR30055">
    <property type="entry name" value="HTH-TYPE TRANSCRIPTIONAL REGULATOR RUTR"/>
    <property type="match status" value="1"/>
</dbReference>
<dbReference type="PROSITE" id="PS50977">
    <property type="entry name" value="HTH_TETR_2"/>
    <property type="match status" value="1"/>
</dbReference>
<sequence>MSSETHRTRNRRGEGSRLRGEIIAAATALLEQAGSEDAITLRGVARQAGVSAPSIYAHFADREEIIGAVVARAFAELDEALVTTVEGETDPARRLWKLCEAYLDFAEGKPHRYRVAFGRHGTADPTTTGSATRLEDLSGGRAFTRLIEAVADYGKTDRANDGTAGSQSPQVAATALWVALHGYASLTASVPLFPWPDRREMLSTLLASITPAP</sequence>
<reference evidence="7" key="1">
    <citation type="journal article" date="2019" name="Int. J. Syst. Evol. Microbiol.">
        <title>The Global Catalogue of Microorganisms (GCM) 10K type strain sequencing project: providing services to taxonomists for standard genome sequencing and annotation.</title>
        <authorList>
            <consortium name="The Broad Institute Genomics Platform"/>
            <consortium name="The Broad Institute Genome Sequencing Center for Infectious Disease"/>
            <person name="Wu L."/>
            <person name="Ma J."/>
        </authorList>
    </citation>
    <scope>NUCLEOTIDE SEQUENCE [LARGE SCALE GENOMIC DNA]</scope>
    <source>
        <strain evidence="7">CGMCC 1.15399</strain>
    </source>
</reference>
<comment type="caution">
    <text evidence="6">The sequence shown here is derived from an EMBL/GenBank/DDBJ whole genome shotgun (WGS) entry which is preliminary data.</text>
</comment>
<organism evidence="6 7">
    <name type="scientific">Nonomuraea guangzhouensis</name>
    <dbReference type="NCBI Taxonomy" id="1291555"/>
    <lineage>
        <taxon>Bacteria</taxon>
        <taxon>Bacillati</taxon>
        <taxon>Actinomycetota</taxon>
        <taxon>Actinomycetes</taxon>
        <taxon>Streptosporangiales</taxon>
        <taxon>Streptosporangiaceae</taxon>
        <taxon>Nonomuraea</taxon>
    </lineage>
</organism>
<dbReference type="InterPro" id="IPR050109">
    <property type="entry name" value="HTH-type_TetR-like_transc_reg"/>
</dbReference>
<evidence type="ECO:0000256" key="4">
    <source>
        <dbReference type="PROSITE-ProRule" id="PRU00335"/>
    </source>
</evidence>
<keyword evidence="7" id="KW-1185">Reference proteome</keyword>
<accession>A0ABW4G0K2</accession>
<keyword evidence="3" id="KW-0804">Transcription</keyword>